<protein>
    <recommendedName>
        <fullName evidence="2">SBF1/SBF2 domain-containing protein</fullName>
    </recommendedName>
</protein>
<dbReference type="InterPro" id="IPR022096">
    <property type="entry name" value="SBF1/SBF2"/>
</dbReference>
<dbReference type="SUPFAM" id="SSF103657">
    <property type="entry name" value="BAR/IMD domain-like"/>
    <property type="match status" value="1"/>
</dbReference>
<dbReference type="InterPro" id="IPR027267">
    <property type="entry name" value="AH/BAR_dom_sf"/>
</dbReference>
<proteinExistence type="predicted"/>
<dbReference type="OrthoDB" id="6268344at2759"/>
<reference evidence="3 4" key="1">
    <citation type="journal article" date="2014" name="Genome Biol. Evol.">
        <title>The secreted proteins of Achlya hypogyna and Thraustotheca clavata identify the ancestral oomycete secretome and reveal gene acquisitions by horizontal gene transfer.</title>
        <authorList>
            <person name="Misner I."/>
            <person name="Blouin N."/>
            <person name="Leonard G."/>
            <person name="Richards T.A."/>
            <person name="Lane C.E."/>
        </authorList>
    </citation>
    <scope>NUCLEOTIDE SEQUENCE [LARGE SCALE GENOMIC DNA]</scope>
    <source>
        <strain evidence="3 4">ATCC 48635</strain>
    </source>
</reference>
<sequence length="580" mass="64912">MDALLADEENQSRRTFCQMAFGDIYDNAEKGQSSLGSLLRFFERQTAAERQCAEDMLGFFQDKSKPGSTSDLASFEEPGTSLARVLAQVQQYTLALHTQQLVWAKVIDEHVTRPLQSLQAASSSYIQTLEMEIVRVNEEYGLVQAAQLKVNESCATAERNLKDAKARQRHALHEIGVPSFELQRLAARVAKCKSELAEAAREKATTKQLLLAKIVARDEMAMAVSVAYQRAEEERMDQIAAGLKMWASVERDQIRVRETQLCAIDDLVARLDRAADLQLLIHNHKSSDHMHFQGKALAILEWHWQHEQHPAIVPTDDSLDTDEEALDAAASPPSEGPSADVRSIQAGLAGLFETHLFSDAVEPPPATEVTPVLLAAVARWCSTHEGRLAFVQTLNRQRSHDTRLQSAEGFGQLVRCFDIFFDACAAGDDVKAAKTAMMLAATFYHVPEAAGPQRVARKYVQDEIKHHAIWRNPKFWEKALLLAIGEELHKAPQEIPWEELPTNVPRSHGVFTREEAVCLVHNVVFGQLGSFTLSMLELDVPLDDIRHFVETMCDAHELTEDQRFVLRANLRDIALTRAEV</sequence>
<feature type="coiled-coil region" evidence="1">
    <location>
        <begin position="154"/>
        <end position="202"/>
    </location>
</feature>
<evidence type="ECO:0000313" key="3">
    <source>
        <dbReference type="EMBL" id="OQR96457.1"/>
    </source>
</evidence>
<evidence type="ECO:0000259" key="2">
    <source>
        <dbReference type="Pfam" id="PF12335"/>
    </source>
</evidence>
<evidence type="ECO:0000313" key="4">
    <source>
        <dbReference type="Proteomes" id="UP000243579"/>
    </source>
</evidence>
<dbReference type="Gene3D" id="1.20.1270.60">
    <property type="entry name" value="Arfaptin homology (AH) domain/BAR domain"/>
    <property type="match status" value="1"/>
</dbReference>
<keyword evidence="4" id="KW-1185">Reference proteome</keyword>
<dbReference type="Pfam" id="PF12335">
    <property type="entry name" value="SBF2"/>
    <property type="match status" value="1"/>
</dbReference>
<name>A0A1V9ZET5_ACHHY</name>
<accession>A0A1V9ZET5</accession>
<dbReference type="STRING" id="1202772.A0A1V9ZET5"/>
<organism evidence="3 4">
    <name type="scientific">Achlya hypogyna</name>
    <name type="common">Oomycete</name>
    <name type="synonym">Protoachlya hypogyna</name>
    <dbReference type="NCBI Taxonomy" id="1202772"/>
    <lineage>
        <taxon>Eukaryota</taxon>
        <taxon>Sar</taxon>
        <taxon>Stramenopiles</taxon>
        <taxon>Oomycota</taxon>
        <taxon>Saprolegniomycetes</taxon>
        <taxon>Saprolegniales</taxon>
        <taxon>Achlyaceae</taxon>
        <taxon>Achlya</taxon>
    </lineage>
</organism>
<dbReference type="InterPro" id="IPR039872">
    <property type="entry name" value="KIAA0513"/>
</dbReference>
<dbReference type="Proteomes" id="UP000243579">
    <property type="component" value="Unassembled WGS sequence"/>
</dbReference>
<dbReference type="AlphaFoldDB" id="A0A1V9ZET5"/>
<gene>
    <name evidence="3" type="ORF">ACHHYP_15810</name>
</gene>
<dbReference type="EMBL" id="JNBR01000144">
    <property type="protein sequence ID" value="OQR96457.1"/>
    <property type="molecule type" value="Genomic_DNA"/>
</dbReference>
<dbReference type="PANTHER" id="PTHR13663:SF2">
    <property type="entry name" value="SIMILAR TO RIKEN CDNA 6430548M08"/>
    <property type="match status" value="1"/>
</dbReference>
<dbReference type="PANTHER" id="PTHR13663">
    <property type="entry name" value="SIMILAR TO RIKEN CDNA 6430548M08"/>
    <property type="match status" value="1"/>
</dbReference>
<comment type="caution">
    <text evidence="3">The sequence shown here is derived from an EMBL/GenBank/DDBJ whole genome shotgun (WGS) entry which is preliminary data.</text>
</comment>
<evidence type="ECO:0000256" key="1">
    <source>
        <dbReference type="SAM" id="Coils"/>
    </source>
</evidence>
<keyword evidence="1" id="KW-0175">Coiled coil</keyword>
<feature type="domain" description="SBF1/SBF2" evidence="2">
    <location>
        <begin position="373"/>
        <end position="488"/>
    </location>
</feature>